<comment type="caution">
    <text evidence="1">The sequence shown here is derived from an EMBL/GenBank/DDBJ whole genome shotgun (WGS) entry which is preliminary data.</text>
</comment>
<evidence type="ECO:0000313" key="2">
    <source>
        <dbReference type="Proteomes" id="UP001054837"/>
    </source>
</evidence>
<dbReference type="Proteomes" id="UP001054837">
    <property type="component" value="Unassembled WGS sequence"/>
</dbReference>
<dbReference type="EMBL" id="BPLQ01011653">
    <property type="protein sequence ID" value="GIY59445.1"/>
    <property type="molecule type" value="Genomic_DNA"/>
</dbReference>
<accession>A0AAV4UPT8</accession>
<evidence type="ECO:0000313" key="1">
    <source>
        <dbReference type="EMBL" id="GIY59445.1"/>
    </source>
</evidence>
<name>A0AAV4UPT8_9ARAC</name>
<gene>
    <name evidence="1" type="ORF">CDAR_232791</name>
</gene>
<organism evidence="1 2">
    <name type="scientific">Caerostris darwini</name>
    <dbReference type="NCBI Taxonomy" id="1538125"/>
    <lineage>
        <taxon>Eukaryota</taxon>
        <taxon>Metazoa</taxon>
        <taxon>Ecdysozoa</taxon>
        <taxon>Arthropoda</taxon>
        <taxon>Chelicerata</taxon>
        <taxon>Arachnida</taxon>
        <taxon>Araneae</taxon>
        <taxon>Araneomorphae</taxon>
        <taxon>Entelegynae</taxon>
        <taxon>Araneoidea</taxon>
        <taxon>Araneidae</taxon>
        <taxon>Caerostris</taxon>
    </lineage>
</organism>
<reference evidence="1 2" key="1">
    <citation type="submission" date="2021-06" db="EMBL/GenBank/DDBJ databases">
        <title>Caerostris darwini draft genome.</title>
        <authorList>
            <person name="Kono N."/>
            <person name="Arakawa K."/>
        </authorList>
    </citation>
    <scope>NUCLEOTIDE SEQUENCE [LARGE SCALE GENOMIC DNA]</scope>
</reference>
<proteinExistence type="predicted"/>
<keyword evidence="2" id="KW-1185">Reference proteome</keyword>
<protein>
    <submittedName>
        <fullName evidence="1">Uncharacterized protein</fullName>
    </submittedName>
</protein>
<sequence length="134" mass="14725">MIKCFMIGIYCNSISVISYRLKFVITAVLAIDIVWTGYRASGYDESIPTAWSPKAAISHYSIPHDTTHSNRCWKPEMVVPSLSVVPPVTIAPASANFPAREEPFESVPKAAPVPSFYGIPTVNGFLLKRNHSNA</sequence>
<dbReference type="AlphaFoldDB" id="A0AAV4UPT8"/>